<organism evidence="1 2">
    <name type="scientific">Nicotiana tabacum</name>
    <name type="common">Common tobacco</name>
    <dbReference type="NCBI Taxonomy" id="4097"/>
    <lineage>
        <taxon>Eukaryota</taxon>
        <taxon>Viridiplantae</taxon>
        <taxon>Streptophyta</taxon>
        <taxon>Embryophyta</taxon>
        <taxon>Tracheophyta</taxon>
        <taxon>Spermatophyta</taxon>
        <taxon>Magnoliopsida</taxon>
        <taxon>eudicotyledons</taxon>
        <taxon>Gunneridae</taxon>
        <taxon>Pentapetalae</taxon>
        <taxon>asterids</taxon>
        <taxon>lamiids</taxon>
        <taxon>Solanales</taxon>
        <taxon>Solanaceae</taxon>
        <taxon>Nicotianoideae</taxon>
        <taxon>Nicotianeae</taxon>
        <taxon>Nicotiana</taxon>
    </lineage>
</organism>
<dbReference type="Proteomes" id="UP000790787">
    <property type="component" value="Chromosome 1"/>
</dbReference>
<dbReference type="RefSeq" id="XP_075074264.1">
    <property type="nucleotide sequence ID" value="XM_075218163.1"/>
</dbReference>
<gene>
    <name evidence="2" type="primary">LOC142161942</name>
</gene>
<reference evidence="2" key="2">
    <citation type="submission" date="2025-08" db="UniProtKB">
        <authorList>
            <consortium name="RefSeq"/>
        </authorList>
    </citation>
    <scope>IDENTIFICATION</scope>
    <source>
        <tissue evidence="2">Leaf</tissue>
    </source>
</reference>
<protein>
    <submittedName>
        <fullName evidence="2">Uncharacterized protein LOC142161942</fullName>
    </submittedName>
</protein>
<evidence type="ECO:0000313" key="1">
    <source>
        <dbReference type="Proteomes" id="UP000790787"/>
    </source>
</evidence>
<name>A0AC58RNG0_TOBAC</name>
<sequence>MRLINRYYEINNRLIYYRIRLIVGPWILTFSDDNGDLQKRKLGKEDDLRTLRFKDKSDKVADPTAASVMLDSSHPFCLHPSDSPGMVLVSSIFDGKGYGGWRKGILIALSAKNKLGFINGSFPQPKISSDSFKPWTRCNDMVISWVLNSLSKEIAESVLYSKTARDIWTELEERFGQSNGYYTKLKRLWDELDSLDITQHCTCDCSCGGKEKHYKSQQDGRLIQFLMGLNDAYAAARSILLMLSPLPSVNHAYSLMIRDEKQREQSYPVGRKYSPDKKQNKKAKKGNQFCAYCKKQNHSIENCYRLIGFPADFKFTKSNKKISGPRSNATVSVEDLGSSSITSRAQPMTQDQLYSLYQLLQTVKLGTQTDQPTDDTISANCAGISFPSPSSKTYINISLNSVSWILDSGASEHMTSNLALLFNVQHLPKPVYVTLPNSAKAPSLKRPVVLGKVSRGIYVFNSALPSQVKPRVVISSLIKAISHSACNQNATTLSSSSTLCSGEVSSNVRLWHHRLGHMPFSNMKCISSISLPSTESSINRCDICAKARQAKLSFPYSSITSKHIFDLIHMDTWEPYHTPTYDGYRYFLTIVDDYSRGT</sequence>
<reference evidence="1" key="1">
    <citation type="journal article" date="2014" name="Nat. Commun.">
        <title>The tobacco genome sequence and its comparison with those of tomato and potato.</title>
        <authorList>
            <person name="Sierro N."/>
            <person name="Battey J.N."/>
            <person name="Ouadi S."/>
            <person name="Bakaher N."/>
            <person name="Bovet L."/>
            <person name="Willig A."/>
            <person name="Goepfert S."/>
            <person name="Peitsch M.C."/>
            <person name="Ivanov N.V."/>
        </authorList>
    </citation>
    <scope>NUCLEOTIDE SEQUENCE [LARGE SCALE GENOMIC DNA]</scope>
</reference>
<evidence type="ECO:0000313" key="2">
    <source>
        <dbReference type="RefSeq" id="XP_075074264.1"/>
    </source>
</evidence>
<proteinExistence type="predicted"/>
<accession>A0AC58RNG0</accession>
<keyword evidence="1" id="KW-1185">Reference proteome</keyword>